<proteinExistence type="predicted"/>
<gene>
    <name evidence="1" type="ORF">M5I08_06855</name>
</gene>
<sequence>MIALTETAQFCSSKMLTAWLRRGATVATPELLKSELDKLEFLRRHGADHLDLSRLPVGRRRMLAEIGRRSRRRTREVGTD</sequence>
<reference evidence="1" key="1">
    <citation type="submission" date="2022-05" db="EMBL/GenBank/DDBJ databases">
        <title>A methanotrophic Mycobacterium dominates a cave microbial ecosystem.</title>
        <authorList>
            <person name="Van Spanning R.J.M."/>
            <person name="Guan Q."/>
            <person name="Melkonian C."/>
            <person name="Gallant J."/>
            <person name="Polerecky L."/>
            <person name="Flot J.-F."/>
            <person name="Brandt B.W."/>
            <person name="Braster M."/>
            <person name="Iturbe Espinoza P."/>
            <person name="Aerts J."/>
            <person name="Meima-Franke M."/>
            <person name="Piersma S.R."/>
            <person name="Bunduc C."/>
            <person name="Ummels R."/>
            <person name="Pain A."/>
            <person name="Fleming E.J."/>
            <person name="van der Wel N."/>
            <person name="Gherman V.D."/>
            <person name="Sarbu S.M."/>
            <person name="Bodelier P.L.E."/>
            <person name="Bitter W."/>
        </authorList>
    </citation>
    <scope>NUCLEOTIDE SEQUENCE</scope>
    <source>
        <strain evidence="1">Sulfur Cave</strain>
    </source>
</reference>
<dbReference type="RefSeq" id="WP_219066354.1">
    <property type="nucleotide sequence ID" value="NZ_CAJUXY010000006.1"/>
</dbReference>
<evidence type="ECO:0000313" key="2">
    <source>
        <dbReference type="Proteomes" id="UP001056610"/>
    </source>
</evidence>
<protein>
    <submittedName>
        <fullName evidence="1">Uncharacterized protein</fullName>
    </submittedName>
</protein>
<dbReference type="EMBL" id="CP097320">
    <property type="protein sequence ID" value="UQX12050.1"/>
    <property type="molecule type" value="Genomic_DNA"/>
</dbReference>
<name>A0ABY4QM02_9MYCO</name>
<accession>A0ABY4QM02</accession>
<evidence type="ECO:0000313" key="1">
    <source>
        <dbReference type="EMBL" id="UQX12050.1"/>
    </source>
</evidence>
<organism evidence="1 2">
    <name type="scientific">Candidatus Mycobacterium methanotrophicum</name>
    <dbReference type="NCBI Taxonomy" id="2943498"/>
    <lineage>
        <taxon>Bacteria</taxon>
        <taxon>Bacillati</taxon>
        <taxon>Actinomycetota</taxon>
        <taxon>Actinomycetes</taxon>
        <taxon>Mycobacteriales</taxon>
        <taxon>Mycobacteriaceae</taxon>
        <taxon>Mycobacterium</taxon>
    </lineage>
</organism>
<dbReference type="Proteomes" id="UP001056610">
    <property type="component" value="Chromosome"/>
</dbReference>
<keyword evidence="2" id="KW-1185">Reference proteome</keyword>